<feature type="region of interest" description="Disordered" evidence="1">
    <location>
        <begin position="81"/>
        <end position="104"/>
    </location>
</feature>
<dbReference type="AlphaFoldDB" id="A0A6M3JAA5"/>
<accession>A0A6M3JAA5</accession>
<feature type="compositionally biased region" description="Basic and acidic residues" evidence="1">
    <location>
        <begin position="83"/>
        <end position="104"/>
    </location>
</feature>
<sequence length="104" mass="11029">MDRQVLACPRFVHEAGAMAGLAGVVCGLASVQGVSAPWAVALFFEAPHGNCSRAGRFFDEADYREAMGIAAGTEIDEQSVKAAQDDAGRLNEGEWMEVTHSEDA</sequence>
<dbReference type="EMBL" id="MT141548">
    <property type="protein sequence ID" value="QJA66032.1"/>
    <property type="molecule type" value="Genomic_DNA"/>
</dbReference>
<protein>
    <submittedName>
        <fullName evidence="2">Uncharacterized protein</fullName>
    </submittedName>
</protein>
<gene>
    <name evidence="2" type="ORF">MM415B00367_0009</name>
</gene>
<evidence type="ECO:0000313" key="2">
    <source>
        <dbReference type="EMBL" id="QJA66032.1"/>
    </source>
</evidence>
<name>A0A6M3JAA5_9ZZZZ</name>
<reference evidence="2" key="1">
    <citation type="submission" date="2020-03" db="EMBL/GenBank/DDBJ databases">
        <title>The deep terrestrial virosphere.</title>
        <authorList>
            <person name="Holmfeldt K."/>
            <person name="Nilsson E."/>
            <person name="Simone D."/>
            <person name="Lopez-Fernandez M."/>
            <person name="Wu X."/>
            <person name="de Brujin I."/>
            <person name="Lundin D."/>
            <person name="Andersson A."/>
            <person name="Bertilsson S."/>
            <person name="Dopson M."/>
        </authorList>
    </citation>
    <scope>NUCLEOTIDE SEQUENCE</scope>
    <source>
        <strain evidence="2">MM415B00367</strain>
    </source>
</reference>
<proteinExistence type="predicted"/>
<evidence type="ECO:0000256" key="1">
    <source>
        <dbReference type="SAM" id="MobiDB-lite"/>
    </source>
</evidence>
<organism evidence="2">
    <name type="scientific">viral metagenome</name>
    <dbReference type="NCBI Taxonomy" id="1070528"/>
    <lineage>
        <taxon>unclassified sequences</taxon>
        <taxon>metagenomes</taxon>
        <taxon>organismal metagenomes</taxon>
    </lineage>
</organism>